<dbReference type="Gene3D" id="1.20.1280.50">
    <property type="match status" value="1"/>
</dbReference>
<evidence type="ECO:0000313" key="2">
    <source>
        <dbReference type="EMBL" id="CAL4967508.1"/>
    </source>
</evidence>
<evidence type="ECO:0000313" key="3">
    <source>
        <dbReference type="Proteomes" id="UP001497457"/>
    </source>
</evidence>
<dbReference type="EMBL" id="OZ075112">
    <property type="protein sequence ID" value="CAL4967508.1"/>
    <property type="molecule type" value="Genomic_DNA"/>
</dbReference>
<organism evidence="2 3">
    <name type="scientific">Urochloa decumbens</name>
    <dbReference type="NCBI Taxonomy" id="240449"/>
    <lineage>
        <taxon>Eukaryota</taxon>
        <taxon>Viridiplantae</taxon>
        <taxon>Streptophyta</taxon>
        <taxon>Embryophyta</taxon>
        <taxon>Tracheophyta</taxon>
        <taxon>Spermatophyta</taxon>
        <taxon>Magnoliopsida</taxon>
        <taxon>Liliopsida</taxon>
        <taxon>Poales</taxon>
        <taxon>Poaceae</taxon>
        <taxon>PACMAD clade</taxon>
        <taxon>Panicoideae</taxon>
        <taxon>Panicodae</taxon>
        <taxon>Paniceae</taxon>
        <taxon>Melinidinae</taxon>
        <taxon>Urochloa</taxon>
    </lineage>
</organism>
<evidence type="ECO:0000256" key="1">
    <source>
        <dbReference type="SAM" id="MobiDB-lite"/>
    </source>
</evidence>
<dbReference type="PANTHER" id="PTHR35545">
    <property type="entry name" value="F-BOX DOMAIN-CONTAINING PROTEIN"/>
    <property type="match status" value="1"/>
</dbReference>
<dbReference type="InterPro" id="IPR036047">
    <property type="entry name" value="F-box-like_dom_sf"/>
</dbReference>
<dbReference type="Proteomes" id="UP001497457">
    <property type="component" value="Chromosome 2b"/>
</dbReference>
<sequence length="525" mass="57802">MVVDDPADTVEVEAETDKISGLPDDVLLDILGRLVTAGDARAVARTSTLSRRWRSLPWPDIHTVFLDVGNFLRSDGDEPPPRQHARRRKRRRPVWKQNQHDATAALTGALARFLAAPASRRVVGTLRLRLILTRRGYVRRIGELVGAAAATGAVRGVELELAAETEARAAPCYGERFGQFRRDCPGAFRSLTKLTLRGLWFHDMAELNGLVRGCDALAFLSLTSCGVAFPKPSLPPAMDGGGEATRRPALTIDAPWSRVQVLLCDLCHFGGVELVQAPALAGLRYRADVLEGFDSAAISIGCAPSLKCLYISQHQGEESSVRLKLTELLANVGGQLERLILAFQNGKIWLQPGCSKQLRAALRGLKYLNLTNISPGCDLSWATFLLEAAPFLEILAIDICNHICLNTWHQKGDEDASLVAWEQPSSDFRHHHLKQLYFKRAFHVEKDLLFARLVMGLAVNLQAVTLGVKSLQCPGCIDAQRKYPDLTRSRLRFTEGSEYVDAFVKELMDGIATSAKITLLLSDLV</sequence>
<evidence type="ECO:0008006" key="4">
    <source>
        <dbReference type="Google" id="ProtNLM"/>
    </source>
</evidence>
<proteinExistence type="predicted"/>
<reference evidence="2 3" key="2">
    <citation type="submission" date="2024-10" db="EMBL/GenBank/DDBJ databases">
        <authorList>
            <person name="Ryan C."/>
        </authorList>
    </citation>
    <scope>NUCLEOTIDE SEQUENCE [LARGE SCALE GENOMIC DNA]</scope>
</reference>
<protein>
    <recommendedName>
        <fullName evidence="4">F-box domain-containing protein</fullName>
    </recommendedName>
</protein>
<feature type="compositionally biased region" description="Basic residues" evidence="1">
    <location>
        <begin position="83"/>
        <end position="94"/>
    </location>
</feature>
<feature type="region of interest" description="Disordered" evidence="1">
    <location>
        <begin position="75"/>
        <end position="98"/>
    </location>
</feature>
<name>A0ABC8ZVG4_9POAL</name>
<dbReference type="SUPFAM" id="SSF81383">
    <property type="entry name" value="F-box domain"/>
    <property type="match status" value="1"/>
</dbReference>
<gene>
    <name evidence="2" type="ORF">URODEC1_LOCUS48429</name>
</gene>
<keyword evidence="3" id="KW-1185">Reference proteome</keyword>
<reference evidence="3" key="1">
    <citation type="submission" date="2024-06" db="EMBL/GenBank/DDBJ databases">
        <authorList>
            <person name="Ryan C."/>
        </authorList>
    </citation>
    <scope>NUCLEOTIDE SEQUENCE [LARGE SCALE GENOMIC DNA]</scope>
</reference>
<dbReference type="AlphaFoldDB" id="A0ABC8ZVG4"/>
<dbReference type="PANTHER" id="PTHR35545:SF33">
    <property type="entry name" value="FBD DOMAIN-CONTAINING PROTEIN"/>
    <property type="match status" value="1"/>
</dbReference>
<accession>A0ABC8ZVG4</accession>